<accession>A0A9D1EE04</accession>
<dbReference type="Proteomes" id="UP000824201">
    <property type="component" value="Unassembled WGS sequence"/>
</dbReference>
<dbReference type="EMBL" id="DVHN01000071">
    <property type="protein sequence ID" value="HIR88539.1"/>
    <property type="molecule type" value="Genomic_DNA"/>
</dbReference>
<evidence type="ECO:0000313" key="2">
    <source>
        <dbReference type="Proteomes" id="UP000824201"/>
    </source>
</evidence>
<gene>
    <name evidence="1" type="ORF">IAC96_06260</name>
</gene>
<evidence type="ECO:0000313" key="1">
    <source>
        <dbReference type="EMBL" id="HIR88539.1"/>
    </source>
</evidence>
<protein>
    <submittedName>
        <fullName evidence="1">Uncharacterized protein</fullName>
    </submittedName>
</protein>
<reference evidence="1" key="1">
    <citation type="submission" date="2020-10" db="EMBL/GenBank/DDBJ databases">
        <authorList>
            <person name="Gilroy R."/>
        </authorList>
    </citation>
    <scope>NUCLEOTIDE SEQUENCE</scope>
    <source>
        <strain evidence="1">ChiW13-3771</strain>
    </source>
</reference>
<sequence length="87" mass="9971">LNSNKVNIVIKSAIFQQICNWKVEGVEEDETGICITGKGENLFRVSKEWTWIKAEKWINFEKGNTETLCTNINSNMGGTEIVCTFYY</sequence>
<organism evidence="1 2">
    <name type="scientific">Candidatus Fimimorpha faecalis</name>
    <dbReference type="NCBI Taxonomy" id="2840824"/>
    <lineage>
        <taxon>Bacteria</taxon>
        <taxon>Bacillati</taxon>
        <taxon>Bacillota</taxon>
        <taxon>Clostridia</taxon>
        <taxon>Eubacteriales</taxon>
        <taxon>Candidatus Fimimorpha</taxon>
    </lineage>
</organism>
<comment type="caution">
    <text evidence="1">The sequence shown here is derived from an EMBL/GenBank/DDBJ whole genome shotgun (WGS) entry which is preliminary data.</text>
</comment>
<proteinExistence type="predicted"/>
<feature type="non-terminal residue" evidence="1">
    <location>
        <position position="1"/>
    </location>
</feature>
<name>A0A9D1EE04_9FIRM</name>
<dbReference type="AlphaFoldDB" id="A0A9D1EE04"/>
<reference evidence="1" key="2">
    <citation type="journal article" date="2021" name="PeerJ">
        <title>Extensive microbial diversity within the chicken gut microbiome revealed by metagenomics and culture.</title>
        <authorList>
            <person name="Gilroy R."/>
            <person name="Ravi A."/>
            <person name="Getino M."/>
            <person name="Pursley I."/>
            <person name="Horton D.L."/>
            <person name="Alikhan N.F."/>
            <person name="Baker D."/>
            <person name="Gharbi K."/>
            <person name="Hall N."/>
            <person name="Watson M."/>
            <person name="Adriaenssens E.M."/>
            <person name="Foster-Nyarko E."/>
            <person name="Jarju S."/>
            <person name="Secka A."/>
            <person name="Antonio M."/>
            <person name="Oren A."/>
            <person name="Chaudhuri R.R."/>
            <person name="La Ragione R."/>
            <person name="Hildebrand F."/>
            <person name="Pallen M.J."/>
        </authorList>
    </citation>
    <scope>NUCLEOTIDE SEQUENCE</scope>
    <source>
        <strain evidence="1">ChiW13-3771</strain>
    </source>
</reference>